<proteinExistence type="predicted"/>
<gene>
    <name evidence="2" type="ORF">WFZ86_20090</name>
</gene>
<name>A0ABU9NVT1_9FLAO</name>
<accession>A0ABU9NVT1</accession>
<feature type="chain" id="PRO_5046670306" evidence="1">
    <location>
        <begin position="28"/>
        <end position="71"/>
    </location>
</feature>
<evidence type="ECO:0000313" key="3">
    <source>
        <dbReference type="Proteomes" id="UP001468798"/>
    </source>
</evidence>
<sequence length="71" mass="8408">MMVNDFKIKKYWFLTFCMVLCSFVTFAQDLSDQQIGFDVARVTTSLKEHGVKDQDLAREIAMMREMQKTQY</sequence>
<dbReference type="Proteomes" id="UP001468798">
    <property type="component" value="Unassembled WGS sequence"/>
</dbReference>
<comment type="caution">
    <text evidence="2">The sequence shown here is derived from an EMBL/GenBank/DDBJ whole genome shotgun (WGS) entry which is preliminary data.</text>
</comment>
<dbReference type="RefSeq" id="WP_342693606.1">
    <property type="nucleotide sequence ID" value="NZ_JBCGDP010000063.1"/>
</dbReference>
<evidence type="ECO:0000313" key="2">
    <source>
        <dbReference type="EMBL" id="MEM0578808.1"/>
    </source>
</evidence>
<feature type="non-terminal residue" evidence="2">
    <location>
        <position position="71"/>
    </location>
</feature>
<keyword evidence="3" id="KW-1185">Reference proteome</keyword>
<protein>
    <submittedName>
        <fullName evidence="2">Uncharacterized protein</fullName>
    </submittedName>
</protein>
<feature type="signal peptide" evidence="1">
    <location>
        <begin position="1"/>
        <end position="27"/>
    </location>
</feature>
<keyword evidence="1" id="KW-0732">Signal</keyword>
<organism evidence="2 3">
    <name type="scientific">Flavobacterium polysaccharolyticum</name>
    <dbReference type="NCBI Taxonomy" id="3133148"/>
    <lineage>
        <taxon>Bacteria</taxon>
        <taxon>Pseudomonadati</taxon>
        <taxon>Bacteroidota</taxon>
        <taxon>Flavobacteriia</taxon>
        <taxon>Flavobacteriales</taxon>
        <taxon>Flavobacteriaceae</taxon>
        <taxon>Flavobacterium</taxon>
    </lineage>
</organism>
<evidence type="ECO:0000256" key="1">
    <source>
        <dbReference type="SAM" id="SignalP"/>
    </source>
</evidence>
<reference evidence="2 3" key="1">
    <citation type="submission" date="2024-03" db="EMBL/GenBank/DDBJ databases">
        <title>Two novel species of the genus Flavobacterium exhibiting potentially degradation of complex polysaccharides.</title>
        <authorList>
            <person name="Lian X."/>
        </authorList>
    </citation>
    <scope>NUCLEOTIDE SEQUENCE [LARGE SCALE GENOMIC DNA]</scope>
    <source>
        <strain evidence="2 3">N6</strain>
    </source>
</reference>
<dbReference type="EMBL" id="JBCGDP010000063">
    <property type="protein sequence ID" value="MEM0578808.1"/>
    <property type="molecule type" value="Genomic_DNA"/>
</dbReference>